<comment type="caution">
    <text evidence="8">The sequence shown here is derived from an EMBL/GenBank/DDBJ whole genome shotgun (WGS) entry which is preliminary data.</text>
</comment>
<dbReference type="Gene3D" id="6.10.140.1320">
    <property type="match status" value="1"/>
</dbReference>
<keyword evidence="2 6" id="KW-0812">Transmembrane</keyword>
<evidence type="ECO:0000259" key="7">
    <source>
        <dbReference type="PROSITE" id="PS51503"/>
    </source>
</evidence>
<dbReference type="Pfam" id="PF04588">
    <property type="entry name" value="HIG_1_N"/>
    <property type="match status" value="1"/>
</dbReference>
<name>A0A834Y3A7_APHGI</name>
<dbReference type="GO" id="GO:0097250">
    <property type="term" value="P:mitochondrial respirasome assembly"/>
    <property type="evidence" value="ECO:0007669"/>
    <property type="project" value="TreeGrafter"/>
</dbReference>
<dbReference type="InterPro" id="IPR050355">
    <property type="entry name" value="RCF1"/>
</dbReference>
<dbReference type="GO" id="GO:0031966">
    <property type="term" value="C:mitochondrial membrane"/>
    <property type="evidence" value="ECO:0007669"/>
    <property type="project" value="UniProtKB-SubCell"/>
</dbReference>
<evidence type="ECO:0000256" key="4">
    <source>
        <dbReference type="ARBA" id="ARBA00023128"/>
    </source>
</evidence>
<organism evidence="8 9">
    <name type="scientific">Aphidius gifuensis</name>
    <name type="common">Parasitoid wasp</name>
    <dbReference type="NCBI Taxonomy" id="684658"/>
    <lineage>
        <taxon>Eukaryota</taxon>
        <taxon>Metazoa</taxon>
        <taxon>Ecdysozoa</taxon>
        <taxon>Arthropoda</taxon>
        <taxon>Hexapoda</taxon>
        <taxon>Insecta</taxon>
        <taxon>Pterygota</taxon>
        <taxon>Neoptera</taxon>
        <taxon>Endopterygota</taxon>
        <taxon>Hymenoptera</taxon>
        <taxon>Apocrita</taxon>
        <taxon>Ichneumonoidea</taxon>
        <taxon>Braconidae</taxon>
        <taxon>Aphidiinae</taxon>
        <taxon>Aphidius</taxon>
    </lineage>
</organism>
<reference evidence="8 9" key="1">
    <citation type="submission" date="2020-08" db="EMBL/GenBank/DDBJ databases">
        <title>Aphidius gifuensis genome sequencing and assembly.</title>
        <authorList>
            <person name="Du Z."/>
        </authorList>
    </citation>
    <scope>NUCLEOTIDE SEQUENCE [LARGE SCALE GENOMIC DNA]</scope>
    <source>
        <strain evidence="8">YNYX2018</strain>
        <tissue evidence="8">Adults</tissue>
    </source>
</reference>
<feature type="transmembrane region" description="Helical" evidence="6">
    <location>
        <begin position="65"/>
        <end position="84"/>
    </location>
</feature>
<dbReference type="PANTHER" id="PTHR12297:SF3">
    <property type="entry name" value="HIG1 DOMAIN FAMILY MEMBER 1A"/>
    <property type="match status" value="1"/>
</dbReference>
<evidence type="ECO:0000256" key="5">
    <source>
        <dbReference type="ARBA" id="ARBA00023136"/>
    </source>
</evidence>
<proteinExistence type="predicted"/>
<keyword evidence="5 6" id="KW-0472">Membrane</keyword>
<dbReference type="EMBL" id="JACMRX010000001">
    <property type="protein sequence ID" value="KAF7996309.1"/>
    <property type="molecule type" value="Genomic_DNA"/>
</dbReference>
<evidence type="ECO:0000256" key="3">
    <source>
        <dbReference type="ARBA" id="ARBA00022989"/>
    </source>
</evidence>
<dbReference type="PROSITE" id="PS51503">
    <property type="entry name" value="HIG1"/>
    <property type="match status" value="1"/>
</dbReference>
<comment type="subcellular location">
    <subcellularLocation>
        <location evidence="1">Mitochondrion membrane</location>
    </subcellularLocation>
</comment>
<dbReference type="AlphaFoldDB" id="A0A834Y3A7"/>
<dbReference type="Proteomes" id="UP000639338">
    <property type="component" value="Unassembled WGS sequence"/>
</dbReference>
<dbReference type="OrthoDB" id="10003563at2759"/>
<keyword evidence="4" id="KW-0496">Mitochondrion</keyword>
<evidence type="ECO:0000313" key="8">
    <source>
        <dbReference type="EMBL" id="KAF7996309.1"/>
    </source>
</evidence>
<evidence type="ECO:0000256" key="2">
    <source>
        <dbReference type="ARBA" id="ARBA00022692"/>
    </source>
</evidence>
<sequence length="95" mass="10460">MNKRRDDIEFLDESGSSAALRRIKNNPFLAIGMTGFLVTAAVGAYKYKSRPKGMSTGLFLVQLRVAAQTAVIGTLTVGMAWGMFQEYVLKKKPET</sequence>
<dbReference type="InterPro" id="IPR007667">
    <property type="entry name" value="Hypoxia_induced_domain"/>
</dbReference>
<protein>
    <recommendedName>
        <fullName evidence="7">HIG1 domain-containing protein</fullName>
    </recommendedName>
</protein>
<gene>
    <name evidence="8" type="ORF">HCN44_001941</name>
</gene>
<evidence type="ECO:0000256" key="1">
    <source>
        <dbReference type="ARBA" id="ARBA00004325"/>
    </source>
</evidence>
<accession>A0A834Y3A7</accession>
<feature type="domain" description="HIG1" evidence="7">
    <location>
        <begin position="1"/>
        <end position="93"/>
    </location>
</feature>
<feature type="transmembrane region" description="Helical" evidence="6">
    <location>
        <begin position="28"/>
        <end position="45"/>
    </location>
</feature>
<keyword evidence="3 6" id="KW-1133">Transmembrane helix</keyword>
<keyword evidence="9" id="KW-1185">Reference proteome</keyword>
<evidence type="ECO:0000313" key="9">
    <source>
        <dbReference type="Proteomes" id="UP000639338"/>
    </source>
</evidence>
<dbReference type="PANTHER" id="PTHR12297">
    <property type="entry name" value="HYPOXIA-INDUCBILE GENE 1 HIG1 -RELATED"/>
    <property type="match status" value="1"/>
</dbReference>
<evidence type="ECO:0000256" key="6">
    <source>
        <dbReference type="SAM" id="Phobius"/>
    </source>
</evidence>